<name>A0A5C4T9F4_9BACL</name>
<comment type="caution">
    <text evidence="2">The sequence shown here is derived from an EMBL/GenBank/DDBJ whole genome shotgun (WGS) entry which is preliminary data.</text>
</comment>
<organism evidence="2 3">
    <name type="scientific">Paenibacillus hemerocallicola</name>
    <dbReference type="NCBI Taxonomy" id="1172614"/>
    <lineage>
        <taxon>Bacteria</taxon>
        <taxon>Bacillati</taxon>
        <taxon>Bacillota</taxon>
        <taxon>Bacilli</taxon>
        <taxon>Bacillales</taxon>
        <taxon>Paenibacillaceae</taxon>
        <taxon>Paenibacillus</taxon>
    </lineage>
</organism>
<evidence type="ECO:0000256" key="1">
    <source>
        <dbReference type="SAM" id="SignalP"/>
    </source>
</evidence>
<dbReference type="SUPFAM" id="SSF51445">
    <property type="entry name" value="(Trans)glycosidases"/>
    <property type="match status" value="1"/>
</dbReference>
<feature type="signal peptide" evidence="1">
    <location>
        <begin position="1"/>
        <end position="30"/>
    </location>
</feature>
<reference evidence="2 3" key="1">
    <citation type="submission" date="2019-05" db="EMBL/GenBank/DDBJ databases">
        <title>We sequenced the genome of Paenibacillus hemerocallicola KCTC 33185 for further insight into its adaptation and study the phylogeny of Paenibacillus.</title>
        <authorList>
            <person name="Narsing Rao M.P."/>
        </authorList>
    </citation>
    <scope>NUCLEOTIDE SEQUENCE [LARGE SCALE GENOMIC DNA]</scope>
    <source>
        <strain evidence="2 3">KCTC 33185</strain>
    </source>
</reference>
<dbReference type="RefSeq" id="WP_139602749.1">
    <property type="nucleotide sequence ID" value="NZ_VDCQ01000016.1"/>
</dbReference>
<proteinExistence type="predicted"/>
<accession>A0A5C4T9F4</accession>
<evidence type="ECO:0000313" key="2">
    <source>
        <dbReference type="EMBL" id="TNJ65688.1"/>
    </source>
</evidence>
<protein>
    <recommendedName>
        <fullName evidence="4">Amidase</fullName>
    </recommendedName>
</protein>
<dbReference type="EMBL" id="VDCQ01000016">
    <property type="protein sequence ID" value="TNJ65688.1"/>
    <property type="molecule type" value="Genomic_DNA"/>
</dbReference>
<dbReference type="Proteomes" id="UP000307943">
    <property type="component" value="Unassembled WGS sequence"/>
</dbReference>
<dbReference type="InterPro" id="IPR017853">
    <property type="entry name" value="GH"/>
</dbReference>
<keyword evidence="3" id="KW-1185">Reference proteome</keyword>
<evidence type="ECO:0008006" key="4">
    <source>
        <dbReference type="Google" id="ProtNLM"/>
    </source>
</evidence>
<dbReference type="AlphaFoldDB" id="A0A5C4T9F4"/>
<evidence type="ECO:0000313" key="3">
    <source>
        <dbReference type="Proteomes" id="UP000307943"/>
    </source>
</evidence>
<keyword evidence="1" id="KW-0732">Signal</keyword>
<feature type="chain" id="PRO_5022826357" description="Amidase" evidence="1">
    <location>
        <begin position="31"/>
        <end position="302"/>
    </location>
</feature>
<dbReference type="OrthoDB" id="7054537at2"/>
<sequence length="302" mass="34509">MKTKDYRFAAKTFILCLALLQAVMYLPPQADVSRKASAEQRSVAATWMWNTYAIWRDKDQTLQYLTQNGINLVYLQVDKEIPVDVYRTFIREAGARGIEIHALGGKPYWALPERQGEMYEFIYWVKAYNNSSRSAERFNGIHLDVEPYVLPQWRYDQDTVIGHWMDTVSGFVEEVKSDSYLTTGADFPVWLDRFLVPDGKGDTTTLTDWFFGRLDQITLMAYIDNAPDIVKAVTKELNEAAGKPVIIGMETMDNDEANTSFYALGRSQLTGELNTVVQALSGHPSYAGYAIHEYDSWVMLRD</sequence>
<gene>
    <name evidence="2" type="ORF">FE784_13615</name>
</gene>